<sequence>MGQFLPSCVDLLPPSSCQVQATSVTAGELITTPFELYLLNPSHSSPTQLLLAIPHKASQIRHLSLTLIPVSHYTENVNTTLEIGILKIQVT</sequence>
<dbReference type="Proteomes" id="UP000324222">
    <property type="component" value="Unassembled WGS sequence"/>
</dbReference>
<keyword evidence="2" id="KW-1185">Reference proteome</keyword>
<dbReference type="EMBL" id="VSRR010002086">
    <property type="protein sequence ID" value="MPC29521.1"/>
    <property type="molecule type" value="Genomic_DNA"/>
</dbReference>
<dbReference type="AlphaFoldDB" id="A0A5B7E691"/>
<reference evidence="1 2" key="1">
    <citation type="submission" date="2019-05" db="EMBL/GenBank/DDBJ databases">
        <title>Another draft genome of Portunus trituberculatus and its Hox gene families provides insights of decapod evolution.</title>
        <authorList>
            <person name="Jeong J.-H."/>
            <person name="Song I."/>
            <person name="Kim S."/>
            <person name="Choi T."/>
            <person name="Kim D."/>
            <person name="Ryu S."/>
            <person name="Kim W."/>
        </authorList>
    </citation>
    <scope>NUCLEOTIDE SEQUENCE [LARGE SCALE GENOMIC DNA]</scope>
    <source>
        <tissue evidence="1">Muscle</tissue>
    </source>
</reference>
<evidence type="ECO:0000313" key="1">
    <source>
        <dbReference type="EMBL" id="MPC29521.1"/>
    </source>
</evidence>
<name>A0A5B7E691_PORTR</name>
<organism evidence="1 2">
    <name type="scientific">Portunus trituberculatus</name>
    <name type="common">Swimming crab</name>
    <name type="synonym">Neptunus trituberculatus</name>
    <dbReference type="NCBI Taxonomy" id="210409"/>
    <lineage>
        <taxon>Eukaryota</taxon>
        <taxon>Metazoa</taxon>
        <taxon>Ecdysozoa</taxon>
        <taxon>Arthropoda</taxon>
        <taxon>Crustacea</taxon>
        <taxon>Multicrustacea</taxon>
        <taxon>Malacostraca</taxon>
        <taxon>Eumalacostraca</taxon>
        <taxon>Eucarida</taxon>
        <taxon>Decapoda</taxon>
        <taxon>Pleocyemata</taxon>
        <taxon>Brachyura</taxon>
        <taxon>Eubrachyura</taxon>
        <taxon>Portunoidea</taxon>
        <taxon>Portunidae</taxon>
        <taxon>Portuninae</taxon>
        <taxon>Portunus</taxon>
    </lineage>
</organism>
<proteinExistence type="predicted"/>
<evidence type="ECO:0000313" key="2">
    <source>
        <dbReference type="Proteomes" id="UP000324222"/>
    </source>
</evidence>
<accession>A0A5B7E691</accession>
<protein>
    <submittedName>
        <fullName evidence="1">Uncharacterized protein</fullName>
    </submittedName>
</protein>
<gene>
    <name evidence="1" type="ORF">E2C01_022760</name>
</gene>
<comment type="caution">
    <text evidence="1">The sequence shown here is derived from an EMBL/GenBank/DDBJ whole genome shotgun (WGS) entry which is preliminary data.</text>
</comment>